<sequence length="286" mass="28074">MKKVLFASTALVASAGIAAADVNLSGGANMGLKYNDNVANAEDLILHNEITLTVAMTGETDGGLGFGADMTITAGGVGDVVVYIEGGFGKLSAGNVDNAVEAVTGLGDLGFDGIGTDNIAETLRGDSAASLLYTGSFGDFSVAASAGLSTSNTLAHSDDFAVGAKYAMGDYSIAVAYDEAAGINAIHVQGNANVGDVALAALYSTTTGTVATDVTAFGITAGYTMGATTVTAAYSQTESTTAAVTTTTEGYGIGVAYDLGGGAAVKGAIGEVAGNTVADLGITMSF</sequence>
<evidence type="ECO:0000259" key="2">
    <source>
        <dbReference type="Pfam" id="PF13609"/>
    </source>
</evidence>
<name>A0ABT4VXF3_9RHOB</name>
<protein>
    <submittedName>
        <fullName evidence="3">Porin</fullName>
    </submittedName>
</protein>
<dbReference type="InterPro" id="IPR033900">
    <property type="entry name" value="Gram_neg_porin_domain"/>
</dbReference>
<feature type="signal peptide" evidence="1">
    <location>
        <begin position="1"/>
        <end position="20"/>
    </location>
</feature>
<comment type="caution">
    <text evidence="3">The sequence shown here is derived from an EMBL/GenBank/DDBJ whole genome shotgun (WGS) entry which is preliminary data.</text>
</comment>
<proteinExistence type="predicted"/>
<dbReference type="Proteomes" id="UP001528040">
    <property type="component" value="Unassembled WGS sequence"/>
</dbReference>
<evidence type="ECO:0000313" key="4">
    <source>
        <dbReference type="Proteomes" id="UP001528040"/>
    </source>
</evidence>
<keyword evidence="1" id="KW-0732">Signal</keyword>
<dbReference type="RefSeq" id="WP_271052486.1">
    <property type="nucleotide sequence ID" value="NZ_JAQIIO010000001.1"/>
</dbReference>
<reference evidence="3 4" key="1">
    <citation type="submission" date="2023-01" db="EMBL/GenBank/DDBJ databases">
        <authorList>
            <person name="Yoon J.-W."/>
        </authorList>
    </citation>
    <scope>NUCLEOTIDE SEQUENCE [LARGE SCALE GENOMIC DNA]</scope>
    <source>
        <strain evidence="3 4">KMU-50</strain>
    </source>
</reference>
<organism evidence="3 4">
    <name type="scientific">Aliiroseovarius salicola</name>
    <dbReference type="NCBI Taxonomy" id="3009082"/>
    <lineage>
        <taxon>Bacteria</taxon>
        <taxon>Pseudomonadati</taxon>
        <taxon>Pseudomonadota</taxon>
        <taxon>Alphaproteobacteria</taxon>
        <taxon>Rhodobacterales</taxon>
        <taxon>Paracoccaceae</taxon>
        <taxon>Aliiroseovarius</taxon>
    </lineage>
</organism>
<dbReference type="EMBL" id="JAQIIO010000001">
    <property type="protein sequence ID" value="MDA5092901.1"/>
    <property type="molecule type" value="Genomic_DNA"/>
</dbReference>
<dbReference type="Gene3D" id="2.40.160.10">
    <property type="entry name" value="Porin"/>
    <property type="match status" value="1"/>
</dbReference>
<dbReference type="SUPFAM" id="SSF56935">
    <property type="entry name" value="Porins"/>
    <property type="match status" value="1"/>
</dbReference>
<evidence type="ECO:0000256" key="1">
    <source>
        <dbReference type="SAM" id="SignalP"/>
    </source>
</evidence>
<dbReference type="Pfam" id="PF13609">
    <property type="entry name" value="Porin_4"/>
    <property type="match status" value="1"/>
</dbReference>
<dbReference type="InterPro" id="IPR023614">
    <property type="entry name" value="Porin_dom_sf"/>
</dbReference>
<evidence type="ECO:0000313" key="3">
    <source>
        <dbReference type="EMBL" id="MDA5092901.1"/>
    </source>
</evidence>
<accession>A0ABT4VXF3</accession>
<feature type="domain" description="Porin" evidence="2">
    <location>
        <begin position="7"/>
        <end position="272"/>
    </location>
</feature>
<feature type="chain" id="PRO_5045721844" evidence="1">
    <location>
        <begin position="21"/>
        <end position="286"/>
    </location>
</feature>
<keyword evidence="4" id="KW-1185">Reference proteome</keyword>
<gene>
    <name evidence="3" type="ORF">O2N63_02270</name>
</gene>